<evidence type="ECO:0000313" key="1">
    <source>
        <dbReference type="EMBL" id="MBM7585833.1"/>
    </source>
</evidence>
<keyword evidence="2" id="KW-1185">Reference proteome</keyword>
<evidence type="ECO:0000313" key="2">
    <source>
        <dbReference type="Proteomes" id="UP001646157"/>
    </source>
</evidence>
<protein>
    <submittedName>
        <fullName evidence="1">Uncharacterized protein</fullName>
    </submittedName>
</protein>
<proteinExistence type="predicted"/>
<name>A0ABS2NDE5_9BACI</name>
<reference evidence="1 2" key="1">
    <citation type="submission" date="2021-01" db="EMBL/GenBank/DDBJ databases">
        <title>Genomic Encyclopedia of Type Strains, Phase IV (KMG-IV): sequencing the most valuable type-strain genomes for metagenomic binning, comparative biology and taxonomic classification.</title>
        <authorList>
            <person name="Goeker M."/>
        </authorList>
    </citation>
    <scope>NUCLEOTIDE SEQUENCE [LARGE SCALE GENOMIC DNA]</scope>
    <source>
        <strain evidence="1 2">DSM 24834</strain>
    </source>
</reference>
<gene>
    <name evidence="1" type="ORF">JOC86_002375</name>
</gene>
<comment type="caution">
    <text evidence="1">The sequence shown here is derived from an EMBL/GenBank/DDBJ whole genome shotgun (WGS) entry which is preliminary data.</text>
</comment>
<organism evidence="1 2">
    <name type="scientific">Rossellomorea pakistanensis</name>
    <dbReference type="NCBI Taxonomy" id="992288"/>
    <lineage>
        <taxon>Bacteria</taxon>
        <taxon>Bacillati</taxon>
        <taxon>Bacillota</taxon>
        <taxon>Bacilli</taxon>
        <taxon>Bacillales</taxon>
        <taxon>Bacillaceae</taxon>
        <taxon>Rossellomorea</taxon>
    </lineage>
</organism>
<dbReference type="RefSeq" id="WP_205172566.1">
    <property type="nucleotide sequence ID" value="NZ_JAFBDZ010000002.1"/>
</dbReference>
<dbReference type="Proteomes" id="UP001646157">
    <property type="component" value="Unassembled WGS sequence"/>
</dbReference>
<accession>A0ABS2NDE5</accession>
<dbReference type="EMBL" id="JAFBDZ010000002">
    <property type="protein sequence ID" value="MBM7585833.1"/>
    <property type="molecule type" value="Genomic_DNA"/>
</dbReference>
<sequence length="76" mass="8986">MSSTEKCDVCLTNESVIEGLCIYCLKRMEPVKENLNILMIYMNTMTEMMIEAGVIDLYEFKQRFQRKLEHDKSINQ</sequence>